<proteinExistence type="predicted"/>
<dbReference type="AlphaFoldDB" id="A0A4R5DIB8"/>
<name>A0A4R5DIB8_9BACT</name>
<dbReference type="Proteomes" id="UP000294850">
    <property type="component" value="Unassembled WGS sequence"/>
</dbReference>
<dbReference type="InterPro" id="IPR012373">
    <property type="entry name" value="Ferrdict_sens_TM"/>
</dbReference>
<keyword evidence="1" id="KW-1133">Transmembrane helix</keyword>
<dbReference type="PANTHER" id="PTHR30273">
    <property type="entry name" value="PERIPLASMIC SIGNAL SENSOR AND SIGMA FACTOR ACTIVATOR FECR-RELATED"/>
    <property type="match status" value="1"/>
</dbReference>
<keyword evidence="5" id="KW-1185">Reference proteome</keyword>
<evidence type="ECO:0000313" key="4">
    <source>
        <dbReference type="EMBL" id="TDE10505.1"/>
    </source>
</evidence>
<feature type="domain" description="Protein FecR C-terminal" evidence="3">
    <location>
        <begin position="260"/>
        <end position="327"/>
    </location>
</feature>
<evidence type="ECO:0000313" key="5">
    <source>
        <dbReference type="Proteomes" id="UP000294850"/>
    </source>
</evidence>
<organism evidence="4 5">
    <name type="scientific">Dyadobacter psychrotolerans</name>
    <dbReference type="NCBI Taxonomy" id="2541721"/>
    <lineage>
        <taxon>Bacteria</taxon>
        <taxon>Pseudomonadati</taxon>
        <taxon>Bacteroidota</taxon>
        <taxon>Cytophagia</taxon>
        <taxon>Cytophagales</taxon>
        <taxon>Spirosomataceae</taxon>
        <taxon>Dyadobacter</taxon>
    </lineage>
</organism>
<keyword evidence="1" id="KW-0472">Membrane</keyword>
<dbReference type="RefSeq" id="WP_131961627.1">
    <property type="nucleotide sequence ID" value="NZ_SMFL01000015.1"/>
</dbReference>
<dbReference type="InterPro" id="IPR006860">
    <property type="entry name" value="FecR"/>
</dbReference>
<gene>
    <name evidence="4" type="ORF">E0F88_27880</name>
</gene>
<accession>A0A4R5DIB8</accession>
<feature type="domain" description="FecR protein" evidence="2">
    <location>
        <begin position="125"/>
        <end position="210"/>
    </location>
</feature>
<dbReference type="Gene3D" id="3.55.50.30">
    <property type="match status" value="1"/>
</dbReference>
<dbReference type="OrthoDB" id="1452822at2"/>
<dbReference type="PIRSF" id="PIRSF018266">
    <property type="entry name" value="FecR"/>
    <property type="match status" value="1"/>
</dbReference>
<dbReference type="GO" id="GO:0016989">
    <property type="term" value="F:sigma factor antagonist activity"/>
    <property type="evidence" value="ECO:0007669"/>
    <property type="project" value="TreeGrafter"/>
</dbReference>
<comment type="caution">
    <text evidence="4">The sequence shown here is derived from an EMBL/GenBank/DDBJ whole genome shotgun (WGS) entry which is preliminary data.</text>
</comment>
<protein>
    <submittedName>
        <fullName evidence="4">FecR family protein</fullName>
    </submittedName>
</protein>
<feature type="transmembrane region" description="Helical" evidence="1">
    <location>
        <begin position="78"/>
        <end position="98"/>
    </location>
</feature>
<dbReference type="Pfam" id="PF16344">
    <property type="entry name" value="FecR_C"/>
    <property type="match status" value="1"/>
</dbReference>
<evidence type="ECO:0000259" key="2">
    <source>
        <dbReference type="Pfam" id="PF04773"/>
    </source>
</evidence>
<evidence type="ECO:0000259" key="3">
    <source>
        <dbReference type="Pfam" id="PF16344"/>
    </source>
</evidence>
<dbReference type="Pfam" id="PF04773">
    <property type="entry name" value="FecR"/>
    <property type="match status" value="1"/>
</dbReference>
<evidence type="ECO:0000256" key="1">
    <source>
        <dbReference type="SAM" id="Phobius"/>
    </source>
</evidence>
<dbReference type="PANTHER" id="PTHR30273:SF2">
    <property type="entry name" value="PROTEIN FECR"/>
    <property type="match status" value="1"/>
</dbReference>
<keyword evidence="1" id="KW-0812">Transmembrane</keyword>
<dbReference type="Gene3D" id="2.60.120.1440">
    <property type="match status" value="1"/>
</dbReference>
<sequence length="340" mass="38142">MHNSQVDPELLRKYLQGKCNPQESFLVEQWYAAINKESASDEPFDQQAHLKSIQEKIGLKIDSGDDSDEKIKKFWPKLTRYATAAFIVLVCGVSFYLYRSGGLKTMPLNNALTTIANTHKQVKKHFLPDGSVVWLNPNAVLSYSPEAFSATSREVNIQGEAFLDVTKDASRPFLVRTAGLLVRVLGTSFNVKANDRQKHYEVSVVSGKVQVSTAAEMEPKKYVMLLPTQKAVFQLNTGVMTATQLGYAEQKAETWQPVSLTFEDENLGEVIKRLQTKFGISIRLADKDLNNCFLKATFENNRLSEILETTTQMLNASYEMEGDSIVIYGEGCQPEEDKSM</sequence>
<dbReference type="InterPro" id="IPR032508">
    <property type="entry name" value="FecR_C"/>
</dbReference>
<dbReference type="EMBL" id="SMFL01000015">
    <property type="protein sequence ID" value="TDE10505.1"/>
    <property type="molecule type" value="Genomic_DNA"/>
</dbReference>
<reference evidence="4 5" key="1">
    <citation type="submission" date="2019-03" db="EMBL/GenBank/DDBJ databases">
        <title>Dyadobacter AR-3-6 sp. nov., isolated from arctic soil.</title>
        <authorList>
            <person name="Chaudhary D.K."/>
        </authorList>
    </citation>
    <scope>NUCLEOTIDE SEQUENCE [LARGE SCALE GENOMIC DNA]</scope>
    <source>
        <strain evidence="4 5">AR-3-6</strain>
    </source>
</reference>